<sequence length="144" mass="14820">MFSKKPANMAKSNASPRPSNGSTFSMLGADTNIVGNIEASADLHIDGRIEGDITCNALVQGEASEIVGAVKAETVRIAGTVRGTIAAREVVILRTAKIDGDVAYDALTIEQGARLDGRLSPSGGHMPPAFGNADEAQVALEAAE</sequence>
<dbReference type="STRING" id="428990.SAMN06295987_102122"/>
<evidence type="ECO:0000256" key="1">
    <source>
        <dbReference type="ARBA" id="ARBA00044755"/>
    </source>
</evidence>
<name>A0A1U6HCC9_9SPHN</name>
<keyword evidence="4" id="KW-1185">Reference proteome</keyword>
<gene>
    <name evidence="3" type="ORF">SAMN06295987_102122</name>
</gene>
<feature type="region of interest" description="Disordered" evidence="2">
    <location>
        <begin position="1"/>
        <end position="24"/>
    </location>
</feature>
<dbReference type="InterPro" id="IPR007607">
    <property type="entry name" value="BacA/B"/>
</dbReference>
<evidence type="ECO:0000313" key="4">
    <source>
        <dbReference type="Proteomes" id="UP000190989"/>
    </source>
</evidence>
<accession>A0A1U6HCC9</accession>
<dbReference type="PANTHER" id="PTHR35024">
    <property type="entry name" value="HYPOTHETICAL CYTOSOLIC PROTEIN"/>
    <property type="match status" value="1"/>
</dbReference>
<reference evidence="4" key="1">
    <citation type="submission" date="2017-02" db="EMBL/GenBank/DDBJ databases">
        <authorList>
            <person name="Varghese N."/>
            <person name="Submissions S."/>
        </authorList>
    </citation>
    <scope>NUCLEOTIDE SEQUENCE [LARGE SCALE GENOMIC DNA]</scope>
    <source>
        <strain evidence="4">SM117</strain>
    </source>
</reference>
<dbReference type="PANTHER" id="PTHR35024:SF4">
    <property type="entry name" value="POLYMER-FORMING CYTOSKELETAL PROTEIN"/>
    <property type="match status" value="1"/>
</dbReference>
<evidence type="ECO:0000256" key="2">
    <source>
        <dbReference type="SAM" id="MobiDB-lite"/>
    </source>
</evidence>
<dbReference type="Pfam" id="PF04519">
    <property type="entry name" value="Bactofilin"/>
    <property type="match status" value="1"/>
</dbReference>
<protein>
    <submittedName>
        <fullName evidence="3">Protein CcmA, bactofilin family</fullName>
    </submittedName>
</protein>
<dbReference type="EMBL" id="FVZE01000002">
    <property type="protein sequence ID" value="SLJ93396.1"/>
    <property type="molecule type" value="Genomic_DNA"/>
</dbReference>
<dbReference type="Proteomes" id="UP000190989">
    <property type="component" value="Unassembled WGS sequence"/>
</dbReference>
<comment type="similarity">
    <text evidence="1">Belongs to the bactofilin family.</text>
</comment>
<dbReference type="AlphaFoldDB" id="A0A1U6HCC9"/>
<organism evidence="3 4">
    <name type="scientific">Novosphingobium mathurense</name>
    <dbReference type="NCBI Taxonomy" id="428990"/>
    <lineage>
        <taxon>Bacteria</taxon>
        <taxon>Pseudomonadati</taxon>
        <taxon>Pseudomonadota</taxon>
        <taxon>Alphaproteobacteria</taxon>
        <taxon>Sphingomonadales</taxon>
        <taxon>Sphingomonadaceae</taxon>
        <taxon>Novosphingobium</taxon>
    </lineage>
</organism>
<proteinExistence type="inferred from homology"/>
<feature type="compositionally biased region" description="Polar residues" evidence="2">
    <location>
        <begin position="10"/>
        <end position="24"/>
    </location>
</feature>
<evidence type="ECO:0000313" key="3">
    <source>
        <dbReference type="EMBL" id="SLJ93396.1"/>
    </source>
</evidence>